<organism>
    <name type="scientific">Ovis aries</name>
    <name type="common">Sheep</name>
    <dbReference type="NCBI Taxonomy" id="9940"/>
    <lineage>
        <taxon>Eukaryota</taxon>
        <taxon>Metazoa</taxon>
        <taxon>Chordata</taxon>
        <taxon>Craniata</taxon>
        <taxon>Vertebrata</taxon>
        <taxon>Euteleostomi</taxon>
        <taxon>Mammalia</taxon>
        <taxon>Eutheria</taxon>
        <taxon>Laurasiatheria</taxon>
        <taxon>Artiodactyla</taxon>
        <taxon>Ruminantia</taxon>
        <taxon>Pecora</taxon>
        <taxon>Bovidae</taxon>
        <taxon>Caprinae</taxon>
        <taxon>Ovis</taxon>
    </lineage>
</organism>
<name>Q9TR54_SHEEP</name>
<accession>Q9TR54</accession>
<keyword id="KW-0903">Direct protein sequencing</keyword>
<reference key="1">
    <citation type="journal article" date="1995" name="Biochem. Biophys. Res. Commun.">
        <title>Peptide-specific antibodies indicate species heterogeneity of a 42 kDa high-affinity inositol 1,3,4,5-tetrakisphosphate receptor protein from brain.</title>
        <authorList>
            <person name="Reiser G."/>
            <person name="Kunzelmann U."/>
            <person name="Hulser E."/>
            <person name="Stricker R."/>
            <person name="Hoppe J."/>
            <person name="Lottspeich F."/>
            <person name="Kalbacher H."/>
        </authorList>
    </citation>
    <scope>PROTEIN SEQUENCE</scope>
</reference>
<proteinExistence type="evidence at protein level"/>
<protein>
    <submittedName>
        <fullName>INS(1,3,4,5)P4 receptor</fullName>
    </submittedName>
</protein>
<sequence length="15" mass="1667">KIEHLNATFQPAKIG</sequence>